<feature type="transmembrane region" description="Helical" evidence="1">
    <location>
        <begin position="164"/>
        <end position="182"/>
    </location>
</feature>
<evidence type="ECO:0000313" key="3">
    <source>
        <dbReference type="Proteomes" id="UP001147653"/>
    </source>
</evidence>
<keyword evidence="1" id="KW-0812">Transmembrane</keyword>
<dbReference type="AlphaFoldDB" id="A0A9X3N6I1"/>
<dbReference type="RefSeq" id="WP_270024953.1">
    <property type="nucleotide sequence ID" value="NZ_JAPDDP010000014.1"/>
</dbReference>
<name>A0A9X3N6I1_9ACTN</name>
<dbReference type="Pfam" id="PF09997">
    <property type="entry name" value="DUF2238"/>
    <property type="match status" value="1"/>
</dbReference>
<feature type="transmembrane region" description="Helical" evidence="1">
    <location>
        <begin position="121"/>
        <end position="138"/>
    </location>
</feature>
<keyword evidence="3" id="KW-1185">Reference proteome</keyword>
<evidence type="ECO:0008006" key="4">
    <source>
        <dbReference type="Google" id="ProtNLM"/>
    </source>
</evidence>
<dbReference type="EMBL" id="JAPDDP010000014">
    <property type="protein sequence ID" value="MDA0180638.1"/>
    <property type="molecule type" value="Genomic_DNA"/>
</dbReference>
<evidence type="ECO:0000256" key="1">
    <source>
        <dbReference type="SAM" id="Phobius"/>
    </source>
</evidence>
<protein>
    <recommendedName>
        <fullName evidence="4">DUF2238 domain-containing protein</fullName>
    </recommendedName>
</protein>
<dbReference type="Proteomes" id="UP001147653">
    <property type="component" value="Unassembled WGS sequence"/>
</dbReference>
<feature type="transmembrane region" description="Helical" evidence="1">
    <location>
        <begin position="34"/>
        <end position="55"/>
    </location>
</feature>
<reference evidence="2" key="1">
    <citation type="submission" date="2022-10" db="EMBL/GenBank/DDBJ databases">
        <title>The WGS of Solirubrobacter phytolaccae KCTC 29190.</title>
        <authorList>
            <person name="Jiang Z."/>
        </authorList>
    </citation>
    <scope>NUCLEOTIDE SEQUENCE</scope>
    <source>
        <strain evidence="2">KCTC 29190</strain>
    </source>
</reference>
<gene>
    <name evidence="2" type="ORF">OJ997_10075</name>
</gene>
<sequence>MLRLVNLAAKAALIGLLLFAVIRPDLPQFAGKAMTARLFTFGFSAVLLPLVWLVLRPKRPYPHAIDLCLVAPFLLDTAGNALDLYGAVEWFDDAMHYLNWVPWVTAFGLALVTFAPPIPRWALFGVVLGFGAVTHILWELGEFVTFIRGGPEEATAYRDTLGDLTLSLCGSLTGALIVTLVASRSPSYRRTSPSPSRASPS</sequence>
<organism evidence="2 3">
    <name type="scientific">Solirubrobacter phytolaccae</name>
    <dbReference type="NCBI Taxonomy" id="1404360"/>
    <lineage>
        <taxon>Bacteria</taxon>
        <taxon>Bacillati</taxon>
        <taxon>Actinomycetota</taxon>
        <taxon>Thermoleophilia</taxon>
        <taxon>Solirubrobacterales</taxon>
        <taxon>Solirubrobacteraceae</taxon>
        <taxon>Solirubrobacter</taxon>
    </lineage>
</organism>
<feature type="transmembrane region" description="Helical" evidence="1">
    <location>
        <begin position="94"/>
        <end position="114"/>
    </location>
</feature>
<proteinExistence type="predicted"/>
<comment type="caution">
    <text evidence="2">The sequence shown here is derived from an EMBL/GenBank/DDBJ whole genome shotgun (WGS) entry which is preliminary data.</text>
</comment>
<keyword evidence="1" id="KW-1133">Transmembrane helix</keyword>
<accession>A0A9X3N6I1</accession>
<keyword evidence="1" id="KW-0472">Membrane</keyword>
<dbReference type="InterPro" id="IPR014509">
    <property type="entry name" value="YjdF-like"/>
</dbReference>
<feature type="transmembrane region" description="Helical" evidence="1">
    <location>
        <begin position="67"/>
        <end position="88"/>
    </location>
</feature>
<evidence type="ECO:0000313" key="2">
    <source>
        <dbReference type="EMBL" id="MDA0180638.1"/>
    </source>
</evidence>